<name>A0A5B7FFV0_PORTR</name>
<comment type="caution">
    <text evidence="2">The sequence shown here is derived from an EMBL/GenBank/DDBJ whole genome shotgun (WGS) entry which is preliminary data.</text>
</comment>
<proteinExistence type="predicted"/>
<gene>
    <name evidence="2" type="ORF">E2C01_038080</name>
</gene>
<evidence type="ECO:0000313" key="3">
    <source>
        <dbReference type="Proteomes" id="UP000324222"/>
    </source>
</evidence>
<dbReference type="EMBL" id="VSRR010006271">
    <property type="protein sequence ID" value="MPC44407.1"/>
    <property type="molecule type" value="Genomic_DNA"/>
</dbReference>
<organism evidence="2 3">
    <name type="scientific">Portunus trituberculatus</name>
    <name type="common">Swimming crab</name>
    <name type="synonym">Neptunus trituberculatus</name>
    <dbReference type="NCBI Taxonomy" id="210409"/>
    <lineage>
        <taxon>Eukaryota</taxon>
        <taxon>Metazoa</taxon>
        <taxon>Ecdysozoa</taxon>
        <taxon>Arthropoda</taxon>
        <taxon>Crustacea</taxon>
        <taxon>Multicrustacea</taxon>
        <taxon>Malacostraca</taxon>
        <taxon>Eumalacostraca</taxon>
        <taxon>Eucarida</taxon>
        <taxon>Decapoda</taxon>
        <taxon>Pleocyemata</taxon>
        <taxon>Brachyura</taxon>
        <taxon>Eubrachyura</taxon>
        <taxon>Portunoidea</taxon>
        <taxon>Portunidae</taxon>
        <taxon>Portuninae</taxon>
        <taxon>Portunus</taxon>
    </lineage>
</organism>
<evidence type="ECO:0000313" key="2">
    <source>
        <dbReference type="EMBL" id="MPC44407.1"/>
    </source>
</evidence>
<reference evidence="2 3" key="1">
    <citation type="submission" date="2019-05" db="EMBL/GenBank/DDBJ databases">
        <title>Another draft genome of Portunus trituberculatus and its Hox gene families provides insights of decapod evolution.</title>
        <authorList>
            <person name="Jeong J.-H."/>
            <person name="Song I."/>
            <person name="Kim S."/>
            <person name="Choi T."/>
            <person name="Kim D."/>
            <person name="Ryu S."/>
            <person name="Kim W."/>
        </authorList>
    </citation>
    <scope>NUCLEOTIDE SEQUENCE [LARGE SCALE GENOMIC DNA]</scope>
    <source>
        <tissue evidence="2">Muscle</tissue>
    </source>
</reference>
<keyword evidence="3" id="KW-1185">Reference proteome</keyword>
<evidence type="ECO:0000256" key="1">
    <source>
        <dbReference type="SAM" id="MobiDB-lite"/>
    </source>
</evidence>
<dbReference type="Proteomes" id="UP000324222">
    <property type="component" value="Unassembled WGS sequence"/>
</dbReference>
<feature type="region of interest" description="Disordered" evidence="1">
    <location>
        <begin position="19"/>
        <end position="41"/>
    </location>
</feature>
<feature type="compositionally biased region" description="Low complexity" evidence="1">
    <location>
        <begin position="21"/>
        <end position="30"/>
    </location>
</feature>
<accession>A0A5B7FFV0</accession>
<dbReference type="AlphaFoldDB" id="A0A5B7FFV0"/>
<protein>
    <submittedName>
        <fullName evidence="2">Uncharacterized protein</fullName>
    </submittedName>
</protein>
<sequence length="69" mass="8044">MRILWDMYNHLGSHQPFTVLSTTSHPHTSPHNPPRSDEVVRAYPTRRHRSISRNVQYPLTQSIHTSLSL</sequence>